<dbReference type="GO" id="GO:0032434">
    <property type="term" value="P:regulation of proteasomal ubiquitin-dependent protein catabolic process"/>
    <property type="evidence" value="ECO:0007669"/>
    <property type="project" value="TreeGrafter"/>
</dbReference>
<dbReference type="GO" id="GO:0034976">
    <property type="term" value="P:response to endoplasmic reticulum stress"/>
    <property type="evidence" value="ECO:0007669"/>
    <property type="project" value="TreeGrafter"/>
</dbReference>
<dbReference type="Proteomes" id="UP000681967">
    <property type="component" value="Unassembled WGS sequence"/>
</dbReference>
<evidence type="ECO:0000313" key="3">
    <source>
        <dbReference type="EMBL" id="CAF5142505.1"/>
    </source>
</evidence>
<name>A0A8S3J5R7_9BILA</name>
<dbReference type="PANTHER" id="PTHR31057">
    <property type="entry name" value="E3 UFM1-PROTEIN LIGASE 1"/>
    <property type="match status" value="1"/>
</dbReference>
<evidence type="ECO:0000313" key="6">
    <source>
        <dbReference type="Proteomes" id="UP000681720"/>
    </source>
</evidence>
<dbReference type="InterPro" id="IPR056579">
    <property type="entry name" value="Ufl1_N"/>
</dbReference>
<evidence type="ECO:0000313" key="4">
    <source>
        <dbReference type="EMBL" id="CAF5213770.1"/>
    </source>
</evidence>
<dbReference type="AlphaFoldDB" id="A0A8S3J5R7"/>
<feature type="non-terminal residue" evidence="5">
    <location>
        <position position="233"/>
    </location>
</feature>
<sequence length="233" mass="25908">IHIDLIVNLIRENRINGNLIGTTKENSIFYPKLYTDAQAKYIESFFSQNGYIEYSLVRNLGVTDPEGQTKSVLKDRNQILFSTSGCIDLLKFLPQLEMNIESGLVSNEFVDVTTLMPNSFNENDIEKLFKSETSIKELVKSLGGEFMSNTFIIGKELQEKIDKKLDEICQEYAEKESAQCTPQMYASVLQGNITLSSPSVAKGATAKKPTASGGKRKGASKTVEDTNPNQETI</sequence>
<dbReference type="EMBL" id="CAJOBJ010356071">
    <property type="protein sequence ID" value="CAF5214302.1"/>
    <property type="molecule type" value="Genomic_DNA"/>
</dbReference>
<dbReference type="GO" id="GO:0061666">
    <property type="term" value="F:UFM1 ligase activity"/>
    <property type="evidence" value="ECO:0007669"/>
    <property type="project" value="InterPro"/>
</dbReference>
<dbReference type="GO" id="GO:1990592">
    <property type="term" value="P:protein K69-linked ufmylation"/>
    <property type="evidence" value="ECO:0007669"/>
    <property type="project" value="TreeGrafter"/>
</dbReference>
<dbReference type="Proteomes" id="UP000676336">
    <property type="component" value="Unassembled WGS sequence"/>
</dbReference>
<dbReference type="Pfam" id="PF09743">
    <property type="entry name" value="E3_UFM1_ligase"/>
    <property type="match status" value="1"/>
</dbReference>
<reference evidence="5" key="1">
    <citation type="submission" date="2021-02" db="EMBL/GenBank/DDBJ databases">
        <authorList>
            <person name="Nowell W R."/>
        </authorList>
    </citation>
    <scope>NUCLEOTIDE SEQUENCE</scope>
</reference>
<feature type="domain" description="E3 UFM1-protein ligase 1-like N-terminal" evidence="2">
    <location>
        <begin position="4"/>
        <end position="66"/>
    </location>
</feature>
<dbReference type="Proteomes" id="UP000681720">
    <property type="component" value="Unassembled WGS sequence"/>
</dbReference>
<organism evidence="5 6">
    <name type="scientific">Rotaria magnacalcarata</name>
    <dbReference type="NCBI Taxonomy" id="392030"/>
    <lineage>
        <taxon>Eukaryota</taxon>
        <taxon>Metazoa</taxon>
        <taxon>Spiralia</taxon>
        <taxon>Gnathifera</taxon>
        <taxon>Rotifera</taxon>
        <taxon>Eurotatoria</taxon>
        <taxon>Bdelloidea</taxon>
        <taxon>Philodinida</taxon>
        <taxon>Philodinidae</taxon>
        <taxon>Rotaria</taxon>
    </lineage>
</organism>
<proteinExistence type="predicted"/>
<dbReference type="EMBL" id="CAJOBI010341667">
    <property type="protein sequence ID" value="CAF5213770.1"/>
    <property type="molecule type" value="Genomic_DNA"/>
</dbReference>
<dbReference type="PANTHER" id="PTHR31057:SF0">
    <property type="entry name" value="E3 UFM1-PROTEIN LIGASE 1"/>
    <property type="match status" value="1"/>
</dbReference>
<dbReference type="Pfam" id="PF25870">
    <property type="entry name" value="WHD_UFL1_5th"/>
    <property type="match status" value="1"/>
</dbReference>
<accession>A0A8S3J5R7</accession>
<dbReference type="InterPro" id="IPR018611">
    <property type="entry name" value="Ufl1"/>
</dbReference>
<gene>
    <name evidence="3" type="ORF">BYL167_LOCUS70467</name>
    <name evidence="5" type="ORF">GIL414_LOCUS80910</name>
    <name evidence="4" type="ORF">SMN809_LOCUS79117</name>
</gene>
<comment type="caution">
    <text evidence="5">The sequence shown here is derived from an EMBL/GenBank/DDBJ whole genome shotgun (WGS) entry which is preliminary data.</text>
</comment>
<dbReference type="GO" id="GO:0005789">
    <property type="term" value="C:endoplasmic reticulum membrane"/>
    <property type="evidence" value="ECO:0007669"/>
    <property type="project" value="TreeGrafter"/>
</dbReference>
<evidence type="ECO:0000256" key="1">
    <source>
        <dbReference type="SAM" id="MobiDB-lite"/>
    </source>
</evidence>
<feature type="non-terminal residue" evidence="5">
    <location>
        <position position="1"/>
    </location>
</feature>
<feature type="region of interest" description="Disordered" evidence="1">
    <location>
        <begin position="199"/>
        <end position="233"/>
    </location>
</feature>
<evidence type="ECO:0000313" key="5">
    <source>
        <dbReference type="EMBL" id="CAF5214302.1"/>
    </source>
</evidence>
<evidence type="ECO:0000259" key="2">
    <source>
        <dbReference type="Pfam" id="PF09743"/>
    </source>
</evidence>
<dbReference type="EMBL" id="CAJOBH010252838">
    <property type="protein sequence ID" value="CAF5142505.1"/>
    <property type="molecule type" value="Genomic_DNA"/>
</dbReference>
<protein>
    <recommendedName>
        <fullName evidence="2">E3 UFM1-protein ligase 1-like N-terminal domain-containing protein</fullName>
    </recommendedName>
</protein>